<accession>A0A7W8QKA3</accession>
<reference evidence="1 2" key="1">
    <citation type="submission" date="2020-08" db="EMBL/GenBank/DDBJ databases">
        <title>Sequencing the genomes of 1000 actinobacteria strains.</title>
        <authorList>
            <person name="Klenk H.-P."/>
        </authorList>
    </citation>
    <scope>NUCLEOTIDE SEQUENCE [LARGE SCALE GENOMIC DNA]</scope>
    <source>
        <strain evidence="1 2">DSM 44551</strain>
    </source>
</reference>
<dbReference type="Proteomes" id="UP000572635">
    <property type="component" value="Unassembled WGS sequence"/>
</dbReference>
<organism evidence="1 2">
    <name type="scientific">Nocardiopsis composta</name>
    <dbReference type="NCBI Taxonomy" id="157465"/>
    <lineage>
        <taxon>Bacteria</taxon>
        <taxon>Bacillati</taxon>
        <taxon>Actinomycetota</taxon>
        <taxon>Actinomycetes</taxon>
        <taxon>Streptosporangiales</taxon>
        <taxon>Nocardiopsidaceae</taxon>
        <taxon>Nocardiopsis</taxon>
    </lineage>
</organism>
<comment type="caution">
    <text evidence="1">The sequence shown here is derived from an EMBL/GenBank/DDBJ whole genome shotgun (WGS) entry which is preliminary data.</text>
</comment>
<dbReference type="RefSeq" id="WP_184390024.1">
    <property type="nucleotide sequence ID" value="NZ_BAAAJD010000158.1"/>
</dbReference>
<dbReference type="AlphaFoldDB" id="A0A7W8QKA3"/>
<evidence type="ECO:0000313" key="1">
    <source>
        <dbReference type="EMBL" id="MBB5431076.1"/>
    </source>
</evidence>
<protein>
    <submittedName>
        <fullName evidence="1">Uncharacterized protein</fullName>
    </submittedName>
</protein>
<sequence length="113" mass="11960">MDGDPHIHVQAKVMQDDAAVRNMLASTFGLAGGLPSHVATGCGLQAPAAMTSAEPESVTCLACREHAQAEHLRLAEQVERLSRMPGSIIGPAQAELAAERHRSLAKRFSGAEY</sequence>
<name>A0A7W8QKA3_9ACTN</name>
<evidence type="ECO:0000313" key="2">
    <source>
        <dbReference type="Proteomes" id="UP000572635"/>
    </source>
</evidence>
<keyword evidence="2" id="KW-1185">Reference proteome</keyword>
<dbReference type="EMBL" id="JACHDB010000001">
    <property type="protein sequence ID" value="MBB5431076.1"/>
    <property type="molecule type" value="Genomic_DNA"/>
</dbReference>
<gene>
    <name evidence="1" type="ORF">HDA36_001160</name>
</gene>
<proteinExistence type="predicted"/>